<comment type="caution">
    <text evidence="2">The sequence shown here is derived from an EMBL/GenBank/DDBJ whole genome shotgun (WGS) entry which is preliminary data.</text>
</comment>
<keyword evidence="3" id="KW-1185">Reference proteome</keyword>
<dbReference type="RefSeq" id="WP_252470653.1">
    <property type="nucleotide sequence ID" value="NZ_JALBWM010000075.1"/>
</dbReference>
<dbReference type="AlphaFoldDB" id="A0A9X2ENW2"/>
<name>A0A9X2ENW2_9GAMM</name>
<reference evidence="2" key="1">
    <citation type="journal article" date="2022" name="Arch. Microbiol.">
        <title>Microbulbifer okhotskensis sp. nov., isolated from a deep bottom sediment of the Okhotsk Sea.</title>
        <authorList>
            <person name="Romanenko L."/>
            <person name="Kurilenko V."/>
            <person name="Otstavnykh N."/>
            <person name="Velansky P."/>
            <person name="Isaeva M."/>
            <person name="Mikhailov V."/>
        </authorList>
    </citation>
    <scope>NUCLEOTIDE SEQUENCE</scope>
    <source>
        <strain evidence="2">OS29</strain>
    </source>
</reference>
<protein>
    <submittedName>
        <fullName evidence="2">TcfC E-set like domain-containing protein</fullName>
    </submittedName>
</protein>
<dbReference type="Pfam" id="PF16967">
    <property type="entry name" value="TcfC"/>
    <property type="match status" value="1"/>
</dbReference>
<dbReference type="Proteomes" id="UP001139028">
    <property type="component" value="Unassembled WGS sequence"/>
</dbReference>
<evidence type="ECO:0000313" key="3">
    <source>
        <dbReference type="Proteomes" id="UP001139028"/>
    </source>
</evidence>
<dbReference type="EMBL" id="JALBWM010000075">
    <property type="protein sequence ID" value="MCO1335689.1"/>
    <property type="molecule type" value="Genomic_DNA"/>
</dbReference>
<gene>
    <name evidence="2" type="ORF">MO867_15235</name>
</gene>
<organism evidence="2 3">
    <name type="scientific">Microbulbifer okhotskensis</name>
    <dbReference type="NCBI Taxonomy" id="2926617"/>
    <lineage>
        <taxon>Bacteria</taxon>
        <taxon>Pseudomonadati</taxon>
        <taxon>Pseudomonadota</taxon>
        <taxon>Gammaproteobacteria</taxon>
        <taxon>Cellvibrionales</taxon>
        <taxon>Microbulbiferaceae</taxon>
        <taxon>Microbulbifer</taxon>
    </lineage>
</organism>
<sequence length="826" mass="91752">MAQPFHSDALAAAAATFLLETSAPEGFDELTEPQQLVVDLYYGGREIGVAHVTVGPRFIHFDSPLSVLASLPETLDYGTTLSALQRPLEKNSHYVCRSNRQIGCGYLTPSDFAVIYDENRYRLDLFFSPKLLPQKPAINNPYLPAASSQFSMVQNIHSSWSGTESDWGSDSYAAALTGNTIVSFGESALHSQWSIATEQDQQINTLHWSEDYRGRAHSAGLLQPQGGFGYFRPQAAMYGVELRSSQRSRTDISHQHGAPVEINMPVRGRVEIYRDNRLIHSELLEAGNRLLNTSSLPHGAYDIEVRTYDEAGRVLSRHIEFFAKDSLLPAAGEWFWSLQAGLPTRNFSTGTLPDHYDEGVITGSFARRLSTAVGLFASAASSKEQQIFELGGRWVGENFELSPSIVTSDDGRTGYRVQAQMTTPYGTVSALNTRLKSDSTTTSTDLFPLLPGSYSQRNLSFHGALFGGQLSLRFSERDQLKDLLPGNLDTNDQLYEPHRLKTLEFRHPIFKSAHWLGNATLSHSEADGEQYTSLEIQFRVRSKHWQHTANIYGDSSNQYNHGERFAFQSRWHDRDLWASEFEQQLSVEKASDAYYLESRTHLAGHRGYLNATVGVHDNEQGRAVNYLGGFSTNLIATSNSLSWGGERAFESAVIVNIEGSKEQNFEIMVDGSRRGYAKGGKKSVINLPAFRTYDLSLRPLDEGFFDYRERARTITLYPGNVGTTSYKVLSQILVLGRLTSYGEGLGNTDISLGDHSATTDRHGVFQLEVSGTHDKLPFSAITWGSCRMPVDIASSGNKWFNLGTIEQSEAACDSEQITEVIHAGNE</sequence>
<feature type="domain" description="Pilus assembly protein E-set like" evidence="1">
    <location>
        <begin position="258"/>
        <end position="323"/>
    </location>
</feature>
<accession>A0A9X2ENW2</accession>
<dbReference type="InterPro" id="IPR032636">
    <property type="entry name" value="Pilus_assem_E-set-like_dom"/>
</dbReference>
<proteinExistence type="predicted"/>
<evidence type="ECO:0000259" key="1">
    <source>
        <dbReference type="Pfam" id="PF16967"/>
    </source>
</evidence>
<evidence type="ECO:0000313" key="2">
    <source>
        <dbReference type="EMBL" id="MCO1335689.1"/>
    </source>
</evidence>